<evidence type="ECO:0000313" key="2">
    <source>
        <dbReference type="EMBL" id="OCA85251.1"/>
    </source>
</evidence>
<reference evidence="3" key="1">
    <citation type="submission" date="2016-05" db="EMBL/GenBank/DDBJ databases">
        <authorList>
            <person name="Liu B."/>
            <person name="Wang J."/>
            <person name="Zhu Y."/>
            <person name="Liu G."/>
            <person name="Chen Q."/>
            <person name="Chen Z."/>
            <person name="Lan J."/>
            <person name="Che J."/>
            <person name="Ge C."/>
            <person name="Shi H."/>
            <person name="Pan Z."/>
            <person name="Liu X."/>
        </authorList>
    </citation>
    <scope>NUCLEOTIDE SEQUENCE [LARGE SCALE GENOMIC DNA]</scope>
    <source>
        <strain evidence="3">FJAT-27215</strain>
    </source>
</reference>
<evidence type="ECO:0000313" key="3">
    <source>
        <dbReference type="Proteomes" id="UP000092578"/>
    </source>
</evidence>
<evidence type="ECO:0000256" key="1">
    <source>
        <dbReference type="SAM" id="MobiDB-lite"/>
    </source>
</evidence>
<sequence>MDNRIQASGFVIQPRLQFKNVKDKMLYQLFNDLANYEDSINCRRGQLITSSLSLSSETGWSRAEIRSSIKRLEDGGYIRSKPFKKNKGLLITVLNYDNFQKLEGYNKKSNQQKNQQGDQHKNQCKNQQEKTEKPCGSREERDLKSINDQQKNQQSDQLKNQQKNHTITAFINSITNINKTLKEYIDEANVKNMNLTSINDIEIFVDFALQTNALPEGTSKKILVAYFDCIRLNRQTCNISAALLTKHIEKLNKYSVNQLHYALWKHVEQYDDKREQYTLGILRNTKEHEARRGLMILKNRKGAITNGNDEQLATAVGAEQSSTRAEAERLEQIAREKGLLREIRDTEFDF</sequence>
<comment type="caution">
    <text evidence="2">The sequence shown here is derived from an EMBL/GenBank/DDBJ whole genome shotgun (WGS) entry which is preliminary data.</text>
</comment>
<keyword evidence="3" id="KW-1185">Reference proteome</keyword>
<dbReference type="AlphaFoldDB" id="A0A1B9ANA2"/>
<dbReference type="Proteomes" id="UP000092578">
    <property type="component" value="Unassembled WGS sequence"/>
</dbReference>
<dbReference type="EMBL" id="MAYT01000027">
    <property type="protein sequence ID" value="OCA85251.1"/>
    <property type="molecule type" value="Genomic_DNA"/>
</dbReference>
<feature type="compositionally biased region" description="Low complexity" evidence="1">
    <location>
        <begin position="108"/>
        <end position="117"/>
    </location>
</feature>
<name>A0A1B9ANA2_9BACI</name>
<proteinExistence type="predicted"/>
<dbReference type="InterPro" id="IPR036388">
    <property type="entry name" value="WH-like_DNA-bd_sf"/>
</dbReference>
<feature type="compositionally biased region" description="Polar residues" evidence="1">
    <location>
        <begin position="146"/>
        <end position="161"/>
    </location>
</feature>
<dbReference type="RefSeq" id="WP_065411218.1">
    <property type="nucleotide sequence ID" value="NZ_MAYT01000027.1"/>
</dbReference>
<protein>
    <submittedName>
        <fullName evidence="2">Uncharacterized protein</fullName>
    </submittedName>
</protein>
<feature type="compositionally biased region" description="Basic and acidic residues" evidence="1">
    <location>
        <begin position="127"/>
        <end position="145"/>
    </location>
</feature>
<dbReference type="Gene3D" id="1.10.10.10">
    <property type="entry name" value="Winged helix-like DNA-binding domain superfamily/Winged helix DNA-binding domain"/>
    <property type="match status" value="1"/>
</dbReference>
<feature type="region of interest" description="Disordered" evidence="1">
    <location>
        <begin position="108"/>
        <end position="161"/>
    </location>
</feature>
<gene>
    <name evidence="2" type="ORF">A8F95_11295</name>
</gene>
<organism evidence="2 3">
    <name type="scientific">Pseudobacillus wudalianchiensis</name>
    <dbReference type="NCBI Taxonomy" id="1743143"/>
    <lineage>
        <taxon>Bacteria</taxon>
        <taxon>Bacillati</taxon>
        <taxon>Bacillota</taxon>
        <taxon>Bacilli</taxon>
        <taxon>Bacillales</taxon>
        <taxon>Bacillaceae</taxon>
        <taxon>Pseudobacillus</taxon>
    </lineage>
</organism>
<accession>A0A1B9ANA2</accession>